<dbReference type="InterPro" id="IPR015300">
    <property type="entry name" value="DNA-bd_pseudobarrel_sf"/>
</dbReference>
<dbReference type="EMBL" id="CP060025">
    <property type="protein sequence ID" value="QNG78815.1"/>
    <property type="molecule type" value="Genomic_DNA"/>
</dbReference>
<gene>
    <name evidence="2" type="ORF">GPNADHDJ_03035</name>
</gene>
<dbReference type="SUPFAM" id="SSF101936">
    <property type="entry name" value="DNA-binding pseudobarrel domain"/>
    <property type="match status" value="1"/>
</dbReference>
<accession>A0AAX1IIL9</accession>
<name>A0AAX1IIL9_STEMA</name>
<dbReference type="Proteomes" id="UP000515598">
    <property type="component" value="Chromosome"/>
</dbReference>
<organism evidence="2 3">
    <name type="scientific">Stenotrophomonas maltophilia</name>
    <name type="common">Pseudomonas maltophilia</name>
    <name type="synonym">Xanthomonas maltophilia</name>
    <dbReference type="NCBI Taxonomy" id="40324"/>
    <lineage>
        <taxon>Bacteria</taxon>
        <taxon>Pseudomonadati</taxon>
        <taxon>Pseudomonadota</taxon>
        <taxon>Gammaproteobacteria</taxon>
        <taxon>Lysobacterales</taxon>
        <taxon>Lysobacteraceae</taxon>
        <taxon>Stenotrophomonas</taxon>
        <taxon>Stenotrophomonas maltophilia group</taxon>
    </lineage>
</organism>
<evidence type="ECO:0000313" key="2">
    <source>
        <dbReference type="EMBL" id="QNG78815.1"/>
    </source>
</evidence>
<evidence type="ECO:0000259" key="1">
    <source>
        <dbReference type="Pfam" id="PF09019"/>
    </source>
</evidence>
<feature type="domain" description="Restriction endonuclease type II EcoRII C-terminal" evidence="1">
    <location>
        <begin position="264"/>
        <end position="431"/>
    </location>
</feature>
<sequence length="447" mass="50700">MDMDFLEQSSDQWSLMESFVNRSGKLFLKKLSRNDASWANEGGGHQYGFYVPRAVRESGFFPELHAREDIPHILEADCPSFWPQTGEVRSDSGIKYYSNKGSECHFTRIPAELFAGLNPASWLLGGTLEEPEGNAYHWFMVIDSASTEAEMLESRLDIQADFHFDLLDPSQFKRASAIDSDEAADLIIEIDAAIRTGTIETLVAKYSKLPDPLVLADEARLEFLRSVRSKTFNPWDIKKPGDALMRVSRDIEFSIYRRHELRMRAVEVARVLAQHDRSATAAVRGFASLNSIFLSASQQRKSRAGKSFETHLAAMLKAGGVRFEAQAILGQRRPDFVLPDQATVALDTQRRHEDAAILSAKTTLRERWKQITHERFNCAIFLATVDDRVSKEALADLQKAEITLVVPESLKMKTNESLYYHDTNVISFREFFDEELARKRPSLLLVD</sequence>
<reference evidence="2 3" key="1">
    <citation type="submission" date="2020-08" db="EMBL/GenBank/DDBJ databases">
        <title>Phenotypic and transcriptomic analysis of seven clinical Stenotrophomonas maltophilia isolates identify a small set of shared and commonly regulated genes involved in biofilm lifestyle.</title>
        <authorList>
            <person name="Alio I."/>
            <person name="Gudzuhn M."/>
            <person name="Streit W."/>
        </authorList>
    </citation>
    <scope>NUCLEOTIDE SEQUENCE [LARGE SCALE GENOMIC DNA]</scope>
    <source>
        <strain evidence="2 3">UHH_SKK55</strain>
    </source>
</reference>
<dbReference type="Gene3D" id="2.40.330.10">
    <property type="entry name" value="DNA-binding pseudobarrel domain"/>
    <property type="match status" value="1"/>
</dbReference>
<dbReference type="AlphaFoldDB" id="A0AAX1IIL9"/>
<dbReference type="Pfam" id="PF09019">
    <property type="entry name" value="EcoRII-C"/>
    <property type="match status" value="1"/>
</dbReference>
<dbReference type="REBASE" id="441308">
    <property type="entry name" value="SmaH55ORF3034P"/>
</dbReference>
<evidence type="ECO:0000313" key="3">
    <source>
        <dbReference type="Proteomes" id="UP000515598"/>
    </source>
</evidence>
<dbReference type="InterPro" id="IPR011335">
    <property type="entry name" value="Restrct_endonuc-II-like"/>
</dbReference>
<dbReference type="GO" id="GO:0003677">
    <property type="term" value="F:DNA binding"/>
    <property type="evidence" value="ECO:0007669"/>
    <property type="project" value="InterPro"/>
</dbReference>
<protein>
    <submittedName>
        <fullName evidence="2">EcoRII</fullName>
    </submittedName>
</protein>
<dbReference type="SUPFAM" id="SSF52980">
    <property type="entry name" value="Restriction endonuclease-like"/>
    <property type="match status" value="1"/>
</dbReference>
<dbReference type="InterPro" id="IPR038365">
    <property type="entry name" value="EcoRII_C_sf"/>
</dbReference>
<proteinExistence type="predicted"/>
<dbReference type="Gene3D" id="3.40.91.80">
    <property type="match status" value="1"/>
</dbReference>
<dbReference type="CDD" id="cd22322">
    <property type="entry name" value="EcoRII-like"/>
    <property type="match status" value="1"/>
</dbReference>
<dbReference type="InterPro" id="IPR015109">
    <property type="entry name" value="Restrct_endonuc_II_EcoRII_C"/>
</dbReference>
<dbReference type="GO" id="GO:0009036">
    <property type="term" value="F:type II site-specific deoxyribonuclease activity"/>
    <property type="evidence" value="ECO:0007669"/>
    <property type="project" value="InterPro"/>
</dbReference>
<dbReference type="GO" id="GO:0009307">
    <property type="term" value="P:DNA restriction-modification system"/>
    <property type="evidence" value="ECO:0007669"/>
    <property type="project" value="InterPro"/>
</dbReference>